<dbReference type="PROSITE" id="PS50858">
    <property type="entry name" value="BSD"/>
    <property type="match status" value="1"/>
</dbReference>
<feature type="compositionally biased region" description="Polar residues" evidence="1">
    <location>
        <begin position="99"/>
        <end position="115"/>
    </location>
</feature>
<protein>
    <recommendedName>
        <fullName evidence="2">BSD domain-containing protein</fullName>
    </recommendedName>
</protein>
<dbReference type="Proteomes" id="UP000521872">
    <property type="component" value="Unassembled WGS sequence"/>
</dbReference>
<feature type="compositionally biased region" description="Low complexity" evidence="1">
    <location>
        <begin position="118"/>
        <end position="132"/>
    </location>
</feature>
<accession>A0A8H4R0U2</accession>
<feature type="region of interest" description="Disordered" evidence="1">
    <location>
        <begin position="252"/>
        <end position="280"/>
    </location>
</feature>
<reference evidence="3 4" key="1">
    <citation type="submission" date="2019-12" db="EMBL/GenBank/DDBJ databases">
        <authorList>
            <person name="Floudas D."/>
            <person name="Bentzer J."/>
            <person name="Ahren D."/>
            <person name="Johansson T."/>
            <person name="Persson P."/>
            <person name="Tunlid A."/>
        </authorList>
    </citation>
    <scope>NUCLEOTIDE SEQUENCE [LARGE SCALE GENOMIC DNA]</scope>
    <source>
        <strain evidence="3 4">CBS 102.39</strain>
    </source>
</reference>
<feature type="region of interest" description="Disordered" evidence="1">
    <location>
        <begin position="1"/>
        <end position="26"/>
    </location>
</feature>
<feature type="domain" description="BSD" evidence="2">
    <location>
        <begin position="353"/>
        <end position="382"/>
    </location>
</feature>
<dbReference type="PANTHER" id="PTHR16019:SF5">
    <property type="entry name" value="BSD DOMAIN-CONTAINING PROTEIN 1"/>
    <property type="match status" value="1"/>
</dbReference>
<evidence type="ECO:0000259" key="2">
    <source>
        <dbReference type="PROSITE" id="PS50858"/>
    </source>
</evidence>
<dbReference type="GO" id="GO:0005737">
    <property type="term" value="C:cytoplasm"/>
    <property type="evidence" value="ECO:0007669"/>
    <property type="project" value="TreeGrafter"/>
</dbReference>
<dbReference type="EMBL" id="JAACJL010000015">
    <property type="protein sequence ID" value="KAF4621275.1"/>
    <property type="molecule type" value="Genomic_DNA"/>
</dbReference>
<dbReference type="InterPro" id="IPR005607">
    <property type="entry name" value="BSD_dom"/>
</dbReference>
<evidence type="ECO:0000313" key="4">
    <source>
        <dbReference type="Proteomes" id="UP000521872"/>
    </source>
</evidence>
<feature type="compositionally biased region" description="Acidic residues" evidence="1">
    <location>
        <begin position="398"/>
        <end position="412"/>
    </location>
</feature>
<name>A0A8H4R0U2_9AGAR</name>
<dbReference type="InterPro" id="IPR035925">
    <property type="entry name" value="BSD_dom_sf"/>
</dbReference>
<dbReference type="SUPFAM" id="SSF140383">
    <property type="entry name" value="BSD domain-like"/>
    <property type="match status" value="1"/>
</dbReference>
<keyword evidence="4" id="KW-1185">Reference proteome</keyword>
<feature type="region of interest" description="Disordered" evidence="1">
    <location>
        <begin position="63"/>
        <end position="132"/>
    </location>
</feature>
<feature type="region of interest" description="Disordered" evidence="1">
    <location>
        <begin position="392"/>
        <end position="503"/>
    </location>
</feature>
<comment type="caution">
    <text evidence="3">The sequence shown here is derived from an EMBL/GenBank/DDBJ whole genome shotgun (WGS) entry which is preliminary data.</text>
</comment>
<dbReference type="Gene3D" id="1.10.3970.10">
    <property type="entry name" value="BSD domain"/>
    <property type="match status" value="1"/>
</dbReference>
<dbReference type="SMART" id="SM00751">
    <property type="entry name" value="BSD"/>
    <property type="match status" value="1"/>
</dbReference>
<proteinExistence type="predicted"/>
<dbReference type="InterPro" id="IPR051494">
    <property type="entry name" value="BSD_domain-containing"/>
</dbReference>
<feature type="compositionally biased region" description="Acidic residues" evidence="1">
    <location>
        <begin position="493"/>
        <end position="503"/>
    </location>
</feature>
<dbReference type="AlphaFoldDB" id="A0A8H4R0U2"/>
<evidence type="ECO:0000256" key="1">
    <source>
        <dbReference type="SAM" id="MobiDB-lite"/>
    </source>
</evidence>
<gene>
    <name evidence="3" type="ORF">D9613_000802</name>
</gene>
<evidence type="ECO:0000313" key="3">
    <source>
        <dbReference type="EMBL" id="KAF4621275.1"/>
    </source>
</evidence>
<organism evidence="3 4">
    <name type="scientific">Agrocybe pediades</name>
    <dbReference type="NCBI Taxonomy" id="84607"/>
    <lineage>
        <taxon>Eukaryota</taxon>
        <taxon>Fungi</taxon>
        <taxon>Dikarya</taxon>
        <taxon>Basidiomycota</taxon>
        <taxon>Agaricomycotina</taxon>
        <taxon>Agaricomycetes</taxon>
        <taxon>Agaricomycetidae</taxon>
        <taxon>Agaricales</taxon>
        <taxon>Agaricineae</taxon>
        <taxon>Strophariaceae</taxon>
        <taxon>Agrocybe</taxon>
    </lineage>
</organism>
<feature type="compositionally biased region" description="Polar residues" evidence="1">
    <location>
        <begin position="414"/>
        <end position="433"/>
    </location>
</feature>
<feature type="compositionally biased region" description="Polar residues" evidence="1">
    <location>
        <begin position="269"/>
        <end position="280"/>
    </location>
</feature>
<dbReference type="PANTHER" id="PTHR16019">
    <property type="entry name" value="SYNAPSE-ASSOCIATED PROTEIN"/>
    <property type="match status" value="1"/>
</dbReference>
<sequence>MNFLDTYDIARSTTPNPEAPEQPSLNEEVNQVIGQLGRFWGGFRKQSQTALETARKDLSQVVSQAQKELSKLTAAETSTESGAESAATKDDDAAAPNTAEGSSTDAIAESSTTATRDGASAQPSSSSASISSSGSTGSLLWGRLQAALPPNIVSTVQNSIPESLKHASENIDLQQIRTTMLAELQRVQGVTLAQAEEYAHKSEALLREAVKEAGEVLRDAVKVLPPESQADDSGAGGSGLLWDGSDMWMLPGISGDSASGSGKEREGRASTSSFRAGAETQNAVASRAEALLRRLATDPSIIRHDPEVDEGAKDQYGAWKEKEVDTLDGGVDGAAWKNKIEAALQDSANGQALKQLEETLVPSELTESAFWLRFFFRQYQIRSEEEKRKALLQSTTSENDEDFSWEDEEDDPTSPVTTGSKPTQSPTDTPRNVTTKDSEQKVTLAVPAAGLGTGGTSSPRVSSEDSFDLISANVSVAGDDKPTSTASKSKAAEEDDEADSDWE</sequence>
<dbReference type="Pfam" id="PF03909">
    <property type="entry name" value="BSD"/>
    <property type="match status" value="1"/>
</dbReference>